<dbReference type="KEGG" id="pbl:PAAG_12426"/>
<proteinExistence type="predicted"/>
<evidence type="ECO:0000313" key="3">
    <source>
        <dbReference type="Proteomes" id="UP000002059"/>
    </source>
</evidence>
<evidence type="ECO:0000313" key="2">
    <source>
        <dbReference type="EMBL" id="KGQ00883.1"/>
    </source>
</evidence>
<name>A0A0A2V041_PARBA</name>
<gene>
    <name evidence="2" type="ORF">PAAG_12426</name>
</gene>
<organism evidence="2 3">
    <name type="scientific">Paracoccidioides lutzii (strain ATCC MYA-826 / Pb01)</name>
    <name type="common">Paracoccidioides brasiliensis</name>
    <dbReference type="NCBI Taxonomy" id="502779"/>
    <lineage>
        <taxon>Eukaryota</taxon>
        <taxon>Fungi</taxon>
        <taxon>Dikarya</taxon>
        <taxon>Ascomycota</taxon>
        <taxon>Pezizomycotina</taxon>
        <taxon>Eurotiomycetes</taxon>
        <taxon>Eurotiomycetidae</taxon>
        <taxon>Onygenales</taxon>
        <taxon>Ajellomycetaceae</taxon>
        <taxon>Paracoccidioides</taxon>
    </lineage>
</organism>
<accession>A0A0A2V041</accession>
<keyword evidence="3" id="KW-1185">Reference proteome</keyword>
<dbReference type="Proteomes" id="UP000002059">
    <property type="component" value="Partially assembled WGS sequence"/>
</dbReference>
<dbReference type="GeneID" id="26971082"/>
<dbReference type="OrthoDB" id="5372553at2759"/>
<dbReference type="VEuPathDB" id="FungiDB:PAAG_12426"/>
<reference evidence="2 3" key="1">
    <citation type="journal article" date="2011" name="PLoS Genet.">
        <title>Comparative genomic analysis of human fungal pathogens causing paracoccidioidomycosis.</title>
        <authorList>
            <person name="Desjardins C.A."/>
            <person name="Champion M.D."/>
            <person name="Holder J.W."/>
            <person name="Muszewska A."/>
            <person name="Goldberg J."/>
            <person name="Bailao A.M."/>
            <person name="Brigido M.M."/>
            <person name="Ferreira M.E."/>
            <person name="Garcia A.M."/>
            <person name="Grynberg M."/>
            <person name="Gujja S."/>
            <person name="Heiman D.I."/>
            <person name="Henn M.R."/>
            <person name="Kodira C.D."/>
            <person name="Leon-Narvaez H."/>
            <person name="Longo L.V."/>
            <person name="Ma L.J."/>
            <person name="Malavazi I."/>
            <person name="Matsuo A.L."/>
            <person name="Morais F.V."/>
            <person name="Pereira M."/>
            <person name="Rodriguez-Brito S."/>
            <person name="Sakthikumar S."/>
            <person name="Salem-Izacc S.M."/>
            <person name="Sykes S.M."/>
            <person name="Teixeira M.M."/>
            <person name="Vallejo M.C."/>
            <person name="Walter M.E."/>
            <person name="Yandava C."/>
            <person name="Young S."/>
            <person name="Zeng Q."/>
            <person name="Zucker J."/>
            <person name="Felipe M.S."/>
            <person name="Goldman G.H."/>
            <person name="Haas B.J."/>
            <person name="McEwen J.G."/>
            <person name="Nino-Vega G."/>
            <person name="Puccia R."/>
            <person name="San-Blas G."/>
            <person name="Soares C.M."/>
            <person name="Birren B.W."/>
            <person name="Cuomo C.A."/>
        </authorList>
    </citation>
    <scope>NUCLEOTIDE SEQUENCE [LARGE SCALE GENOMIC DNA]</scope>
    <source>
        <strain evidence="3">ATCC MYA-826 / Pb01</strain>
    </source>
</reference>
<sequence>MLAGPSDFMAMAKAHNIAGCSGIPKDSQNAATQYVALAVHPKHDITKEGIPNQERVTIKGEMVLEGISKPPANTDVGAAMAEDPHEKLVCIGSESANLGELKVDKGFRSSLPRPCLTPDQSTLLVDLVRKGQPISGPGSPLHTRISDSGNILALEASFLDNDRTNNVAMENTFDLLIDRLRKELDHVNQIIEDGSKPVESTGIGIYLLGRRQELEKEMAEVIEIGPRRKHLKEYGSILACPRDGDGAGSADASRGSKTGNSPLS</sequence>
<protein>
    <submittedName>
        <fullName evidence="2">Uncharacterized protein</fullName>
    </submittedName>
</protein>
<dbReference type="EMBL" id="KN294017">
    <property type="protein sequence ID" value="KGQ00883.1"/>
    <property type="molecule type" value="Genomic_DNA"/>
</dbReference>
<dbReference type="AlphaFoldDB" id="A0A0A2V041"/>
<dbReference type="RefSeq" id="XP_015702455.1">
    <property type="nucleotide sequence ID" value="XM_015847916.1"/>
</dbReference>
<dbReference type="HOGENOM" id="CLU_1054106_0_0_1"/>
<evidence type="ECO:0000256" key="1">
    <source>
        <dbReference type="SAM" id="MobiDB-lite"/>
    </source>
</evidence>
<feature type="region of interest" description="Disordered" evidence="1">
    <location>
        <begin position="241"/>
        <end position="264"/>
    </location>
</feature>